<reference evidence="2 3" key="1">
    <citation type="submission" date="2021-06" db="EMBL/GenBank/DDBJ databases">
        <title>Caerostris darwini draft genome.</title>
        <authorList>
            <person name="Kono N."/>
            <person name="Arakawa K."/>
        </authorList>
    </citation>
    <scope>NUCLEOTIDE SEQUENCE [LARGE SCALE GENOMIC DNA]</scope>
</reference>
<evidence type="ECO:0000256" key="1">
    <source>
        <dbReference type="SAM" id="MobiDB-lite"/>
    </source>
</evidence>
<protein>
    <submittedName>
        <fullName evidence="2">Uncharacterized protein</fullName>
    </submittedName>
</protein>
<feature type="region of interest" description="Disordered" evidence="1">
    <location>
        <begin position="69"/>
        <end position="98"/>
    </location>
</feature>
<evidence type="ECO:0000313" key="3">
    <source>
        <dbReference type="Proteomes" id="UP001054837"/>
    </source>
</evidence>
<sequence>MEQYVASEYISFFGYHISLQWNHDRGMSAPIRGFSTLCGEPFISHPLSSPPREQKRVLPERRAKWERLQSRHQEKVSNLKKKKAALPDSQFDEMKPFR</sequence>
<proteinExistence type="predicted"/>
<organism evidence="2 3">
    <name type="scientific">Caerostris darwini</name>
    <dbReference type="NCBI Taxonomy" id="1538125"/>
    <lineage>
        <taxon>Eukaryota</taxon>
        <taxon>Metazoa</taxon>
        <taxon>Ecdysozoa</taxon>
        <taxon>Arthropoda</taxon>
        <taxon>Chelicerata</taxon>
        <taxon>Arachnida</taxon>
        <taxon>Araneae</taxon>
        <taxon>Araneomorphae</taxon>
        <taxon>Entelegynae</taxon>
        <taxon>Araneoidea</taxon>
        <taxon>Araneidae</taxon>
        <taxon>Caerostris</taxon>
    </lineage>
</organism>
<gene>
    <name evidence="2" type="ORF">CDAR_481761</name>
</gene>
<dbReference type="AlphaFoldDB" id="A0AAV4UY75"/>
<keyword evidence="3" id="KW-1185">Reference proteome</keyword>
<dbReference type="EMBL" id="BPLQ01012069">
    <property type="protein sequence ID" value="GIY62280.1"/>
    <property type="molecule type" value="Genomic_DNA"/>
</dbReference>
<comment type="caution">
    <text evidence="2">The sequence shown here is derived from an EMBL/GenBank/DDBJ whole genome shotgun (WGS) entry which is preliminary data.</text>
</comment>
<accession>A0AAV4UY75</accession>
<evidence type="ECO:0000313" key="2">
    <source>
        <dbReference type="EMBL" id="GIY62280.1"/>
    </source>
</evidence>
<name>A0AAV4UY75_9ARAC</name>
<dbReference type="Proteomes" id="UP001054837">
    <property type="component" value="Unassembled WGS sequence"/>
</dbReference>